<keyword evidence="1" id="KW-0812">Transmembrane</keyword>
<evidence type="ECO:0000313" key="3">
    <source>
        <dbReference type="EMBL" id="MXV61389.1"/>
    </source>
</evidence>
<dbReference type="GO" id="GO:0016301">
    <property type="term" value="F:kinase activity"/>
    <property type="evidence" value="ECO:0007669"/>
    <property type="project" value="UniProtKB-KW"/>
</dbReference>
<feature type="transmembrane region" description="Helical" evidence="1">
    <location>
        <begin position="133"/>
        <end position="160"/>
    </location>
</feature>
<proteinExistence type="predicted"/>
<feature type="transmembrane region" description="Helical" evidence="1">
    <location>
        <begin position="65"/>
        <end position="85"/>
    </location>
</feature>
<evidence type="ECO:0000259" key="2">
    <source>
        <dbReference type="Pfam" id="PF13796"/>
    </source>
</evidence>
<keyword evidence="3" id="KW-0418">Kinase</keyword>
<dbReference type="OrthoDB" id="253413at2157"/>
<sequence>MCAAADAVTDRQRRIAAGVRRFVGVSFRRQTYLNLAYLLLAFPLGIAYVVFVAVGFGLGVGLSVILVGLPLLAVVFVISLAIAGFDRWLTAALLTVDIEPRTRPAGETRREQIVSVVTHPKTWSSVLYLPTKLALGTVSFALAVTGLSTGASMLMIPFYYDQPGLYVGVFSDRAPEIHQSLYLGWDYLLVGIEGVITVGYWEITTLPQALAAAALGFVVLCGTFHALNALARLWGRFARLALEDGDDPLAVAVRMLRSPPASDEPGASRRDG</sequence>
<evidence type="ECO:0000313" key="4">
    <source>
        <dbReference type="Proteomes" id="UP000434101"/>
    </source>
</evidence>
<evidence type="ECO:0000256" key="1">
    <source>
        <dbReference type="SAM" id="Phobius"/>
    </source>
</evidence>
<keyword evidence="1" id="KW-1133">Transmembrane helix</keyword>
<reference evidence="3 4" key="1">
    <citation type="submission" date="2020-01" db="EMBL/GenBank/DDBJ databases">
        <title>Natronorubrum sp. JWXQ-INN 674 isolated from Inner Mongolia Autonomous Region of China.</title>
        <authorList>
            <person name="Xue Q."/>
        </authorList>
    </citation>
    <scope>NUCLEOTIDE SEQUENCE [LARGE SCALE GENOMIC DNA]</scope>
    <source>
        <strain evidence="3 4">JWXQ-INN-674</strain>
    </source>
</reference>
<dbReference type="Pfam" id="PF13796">
    <property type="entry name" value="Sensor"/>
    <property type="match status" value="1"/>
</dbReference>
<feature type="transmembrane region" description="Helical" evidence="1">
    <location>
        <begin position="209"/>
        <end position="230"/>
    </location>
</feature>
<dbReference type="AlphaFoldDB" id="A0A6B0VLD7"/>
<dbReference type="RefSeq" id="WP_160063231.1">
    <property type="nucleotide sequence ID" value="NZ_WUYX01000019.1"/>
</dbReference>
<protein>
    <submittedName>
        <fullName evidence="3">Histidine kinase</fullName>
    </submittedName>
</protein>
<keyword evidence="3" id="KW-0808">Transferase</keyword>
<organism evidence="3 4">
    <name type="scientific">Natronorubrum halalkaliphilum</name>
    <dbReference type="NCBI Taxonomy" id="2691917"/>
    <lineage>
        <taxon>Archaea</taxon>
        <taxon>Methanobacteriati</taxon>
        <taxon>Methanobacteriota</taxon>
        <taxon>Stenosarchaea group</taxon>
        <taxon>Halobacteria</taxon>
        <taxon>Halobacteriales</taxon>
        <taxon>Natrialbaceae</taxon>
        <taxon>Natronorubrum</taxon>
    </lineage>
</organism>
<comment type="caution">
    <text evidence="3">The sequence shown here is derived from an EMBL/GenBank/DDBJ whole genome shotgun (WGS) entry which is preliminary data.</text>
</comment>
<gene>
    <name evidence="3" type="ORF">GS429_04780</name>
</gene>
<feature type="transmembrane region" description="Helical" evidence="1">
    <location>
        <begin position="35"/>
        <end position="58"/>
    </location>
</feature>
<feature type="domain" description="Putative sensor" evidence="2">
    <location>
        <begin position="37"/>
        <end position="239"/>
    </location>
</feature>
<keyword evidence="4" id="KW-1185">Reference proteome</keyword>
<dbReference type="EMBL" id="WUYX01000019">
    <property type="protein sequence ID" value="MXV61389.1"/>
    <property type="molecule type" value="Genomic_DNA"/>
</dbReference>
<dbReference type="InterPro" id="IPR025828">
    <property type="entry name" value="Put_sensor_dom"/>
</dbReference>
<dbReference type="Proteomes" id="UP000434101">
    <property type="component" value="Unassembled WGS sequence"/>
</dbReference>
<name>A0A6B0VLD7_9EURY</name>
<keyword evidence="1" id="KW-0472">Membrane</keyword>
<accession>A0A6B0VLD7</accession>